<keyword evidence="11" id="KW-0443">Lipid metabolism</keyword>
<evidence type="ECO:0000256" key="11">
    <source>
        <dbReference type="ARBA" id="ARBA00023098"/>
    </source>
</evidence>
<evidence type="ECO:0000313" key="14">
    <source>
        <dbReference type="Proteomes" id="UP000314294"/>
    </source>
</evidence>
<dbReference type="EMBL" id="SRLO01000285">
    <property type="protein sequence ID" value="TNN62888.1"/>
    <property type="molecule type" value="Genomic_DNA"/>
</dbReference>
<evidence type="ECO:0000256" key="4">
    <source>
        <dbReference type="ARBA" id="ARBA00010617"/>
    </source>
</evidence>
<dbReference type="GO" id="GO:0020037">
    <property type="term" value="F:heme binding"/>
    <property type="evidence" value="ECO:0007669"/>
    <property type="project" value="InterPro"/>
</dbReference>
<evidence type="ECO:0000256" key="5">
    <source>
        <dbReference type="ARBA" id="ARBA00022723"/>
    </source>
</evidence>
<dbReference type="Proteomes" id="UP000314294">
    <property type="component" value="Unassembled WGS sequence"/>
</dbReference>
<dbReference type="PANTHER" id="PTHR24286">
    <property type="entry name" value="CYTOCHROME P450 26"/>
    <property type="match status" value="1"/>
</dbReference>
<evidence type="ECO:0000313" key="13">
    <source>
        <dbReference type="EMBL" id="TNN62888.1"/>
    </source>
</evidence>
<name>A0A4Z2HAI4_9TELE</name>
<dbReference type="GO" id="GO:0004497">
    <property type="term" value="F:monooxygenase activity"/>
    <property type="evidence" value="ECO:0007669"/>
    <property type="project" value="UniProtKB-KW"/>
</dbReference>
<evidence type="ECO:0000256" key="1">
    <source>
        <dbReference type="ARBA" id="ARBA00001971"/>
    </source>
</evidence>
<dbReference type="GO" id="GO:0005506">
    <property type="term" value="F:iron ion binding"/>
    <property type="evidence" value="ECO:0007669"/>
    <property type="project" value="InterPro"/>
</dbReference>
<keyword evidence="8" id="KW-0560">Oxidoreductase</keyword>
<gene>
    <name evidence="13" type="primary">cyp26a1_0</name>
    <name evidence="13" type="ORF">EYF80_026963</name>
</gene>
<comment type="caution">
    <text evidence="13">The sequence shown here is derived from an EMBL/GenBank/DDBJ whole genome shotgun (WGS) entry which is preliminary data.</text>
</comment>
<evidence type="ECO:0000256" key="12">
    <source>
        <dbReference type="ARBA" id="ARBA00023136"/>
    </source>
</evidence>
<dbReference type="GO" id="GO:0016125">
    <property type="term" value="P:sterol metabolic process"/>
    <property type="evidence" value="ECO:0007669"/>
    <property type="project" value="TreeGrafter"/>
</dbReference>
<evidence type="ECO:0000256" key="9">
    <source>
        <dbReference type="ARBA" id="ARBA00023004"/>
    </source>
</evidence>
<comment type="cofactor">
    <cofactor evidence="1">
        <name>heme</name>
        <dbReference type="ChEBI" id="CHEBI:30413"/>
    </cofactor>
</comment>
<protein>
    <submittedName>
        <fullName evidence="13">Cytochrome P450 26A1</fullName>
    </submittedName>
</protein>
<evidence type="ECO:0000256" key="7">
    <source>
        <dbReference type="ARBA" id="ARBA00022848"/>
    </source>
</evidence>
<dbReference type="GO" id="GO:0016705">
    <property type="term" value="F:oxidoreductase activity, acting on paired donors, with incorporation or reduction of molecular oxygen"/>
    <property type="evidence" value="ECO:0007669"/>
    <property type="project" value="InterPro"/>
</dbReference>
<sequence length="143" mass="16187">MALNTLLATFLCTLVLPVLLFLVALKLWEVYLVRGRDPSCPRPLPPGSMGLPFIGETLQLILQRRKFLRMKRQKYGYIYRTHLFGNPTVRVTGADNVRQILLGEHRLVSVQWPASVRTILGSDTLSNVHGAQHKSKKKVSRVV</sequence>
<keyword evidence="10" id="KW-0503">Monooxygenase</keyword>
<evidence type="ECO:0000256" key="2">
    <source>
        <dbReference type="ARBA" id="ARBA00004174"/>
    </source>
</evidence>
<dbReference type="AlphaFoldDB" id="A0A4Z2HAI4"/>
<keyword evidence="12" id="KW-0472">Membrane</keyword>
<evidence type="ECO:0000256" key="8">
    <source>
        <dbReference type="ARBA" id="ARBA00023002"/>
    </source>
</evidence>
<evidence type="ECO:0000256" key="10">
    <source>
        <dbReference type="ARBA" id="ARBA00023033"/>
    </source>
</evidence>
<dbReference type="PANTHER" id="PTHR24286:SF101">
    <property type="entry name" value="CYTOCHROME P450 26A1"/>
    <property type="match status" value="1"/>
</dbReference>
<proteinExistence type="inferred from homology"/>
<keyword evidence="5" id="KW-0479">Metal-binding</keyword>
<keyword evidence="14" id="KW-1185">Reference proteome</keyword>
<comment type="similarity">
    <text evidence="4">Belongs to the cytochrome P450 family.</text>
</comment>
<keyword evidence="6" id="KW-0256">Endoplasmic reticulum</keyword>
<comment type="subcellular location">
    <subcellularLocation>
        <location evidence="3">Endoplasmic reticulum membrane</location>
        <topology evidence="3">Peripheral membrane protein</topology>
    </subcellularLocation>
    <subcellularLocation>
        <location evidence="2">Microsome membrane</location>
        <topology evidence="2">Peripheral membrane protein</topology>
    </subcellularLocation>
</comment>
<keyword evidence="7" id="KW-0492">Microsome</keyword>
<dbReference type="SUPFAM" id="SSF48264">
    <property type="entry name" value="Cytochrome P450"/>
    <property type="match status" value="1"/>
</dbReference>
<keyword evidence="9" id="KW-0408">Iron</keyword>
<evidence type="ECO:0000256" key="6">
    <source>
        <dbReference type="ARBA" id="ARBA00022824"/>
    </source>
</evidence>
<dbReference type="InterPro" id="IPR001128">
    <property type="entry name" value="Cyt_P450"/>
</dbReference>
<dbReference type="OrthoDB" id="1372046at2759"/>
<accession>A0A4Z2HAI4</accession>
<reference evidence="13 14" key="1">
    <citation type="submission" date="2019-03" db="EMBL/GenBank/DDBJ databases">
        <title>First draft genome of Liparis tanakae, snailfish: a comprehensive survey of snailfish specific genes.</title>
        <authorList>
            <person name="Kim W."/>
            <person name="Song I."/>
            <person name="Jeong J.-H."/>
            <person name="Kim D."/>
            <person name="Kim S."/>
            <person name="Ryu S."/>
            <person name="Song J.Y."/>
            <person name="Lee S.K."/>
        </authorList>
    </citation>
    <scope>NUCLEOTIDE SEQUENCE [LARGE SCALE GENOMIC DNA]</scope>
    <source>
        <tissue evidence="13">Muscle</tissue>
    </source>
</reference>
<dbReference type="Pfam" id="PF00067">
    <property type="entry name" value="p450"/>
    <property type="match status" value="1"/>
</dbReference>
<dbReference type="Gene3D" id="1.10.630.10">
    <property type="entry name" value="Cytochrome P450"/>
    <property type="match status" value="1"/>
</dbReference>
<evidence type="ECO:0000256" key="3">
    <source>
        <dbReference type="ARBA" id="ARBA00004406"/>
    </source>
</evidence>
<dbReference type="GO" id="GO:0005789">
    <property type="term" value="C:endoplasmic reticulum membrane"/>
    <property type="evidence" value="ECO:0007669"/>
    <property type="project" value="UniProtKB-SubCell"/>
</dbReference>
<organism evidence="13 14">
    <name type="scientific">Liparis tanakae</name>
    <name type="common">Tanaka's snailfish</name>
    <dbReference type="NCBI Taxonomy" id="230148"/>
    <lineage>
        <taxon>Eukaryota</taxon>
        <taxon>Metazoa</taxon>
        <taxon>Chordata</taxon>
        <taxon>Craniata</taxon>
        <taxon>Vertebrata</taxon>
        <taxon>Euteleostomi</taxon>
        <taxon>Actinopterygii</taxon>
        <taxon>Neopterygii</taxon>
        <taxon>Teleostei</taxon>
        <taxon>Neoteleostei</taxon>
        <taxon>Acanthomorphata</taxon>
        <taxon>Eupercaria</taxon>
        <taxon>Perciformes</taxon>
        <taxon>Cottioidei</taxon>
        <taxon>Cottales</taxon>
        <taxon>Liparidae</taxon>
        <taxon>Liparis</taxon>
    </lineage>
</organism>
<dbReference type="InterPro" id="IPR036396">
    <property type="entry name" value="Cyt_P450_sf"/>
</dbReference>